<accession>A0A8J5IKY1</accession>
<organism evidence="1 2">
    <name type="scientific">Phytophthora aleatoria</name>
    <dbReference type="NCBI Taxonomy" id="2496075"/>
    <lineage>
        <taxon>Eukaryota</taxon>
        <taxon>Sar</taxon>
        <taxon>Stramenopiles</taxon>
        <taxon>Oomycota</taxon>
        <taxon>Peronosporomycetes</taxon>
        <taxon>Peronosporales</taxon>
        <taxon>Peronosporaceae</taxon>
        <taxon>Phytophthora</taxon>
    </lineage>
</organism>
<dbReference type="EMBL" id="JAENGY010001416">
    <property type="protein sequence ID" value="KAG6949489.1"/>
    <property type="molecule type" value="Genomic_DNA"/>
</dbReference>
<protein>
    <submittedName>
        <fullName evidence="1">Uncharacterized protein</fullName>
    </submittedName>
</protein>
<dbReference type="AlphaFoldDB" id="A0A8J5IKY1"/>
<reference evidence="1" key="1">
    <citation type="submission" date="2021-01" db="EMBL/GenBank/DDBJ databases">
        <title>Phytophthora aleatoria, a newly-described species from Pinus radiata is distinct from Phytophthora cactorum isolates based on comparative genomics.</title>
        <authorList>
            <person name="Mcdougal R."/>
            <person name="Panda P."/>
            <person name="Williams N."/>
            <person name="Studholme D.J."/>
        </authorList>
    </citation>
    <scope>NUCLEOTIDE SEQUENCE</scope>
    <source>
        <strain evidence="1">NZFS 4037</strain>
    </source>
</reference>
<evidence type="ECO:0000313" key="2">
    <source>
        <dbReference type="Proteomes" id="UP000709295"/>
    </source>
</evidence>
<comment type="caution">
    <text evidence="1">The sequence shown here is derived from an EMBL/GenBank/DDBJ whole genome shotgun (WGS) entry which is preliminary data.</text>
</comment>
<gene>
    <name evidence="1" type="ORF">JG688_00014595</name>
</gene>
<dbReference type="Proteomes" id="UP000709295">
    <property type="component" value="Unassembled WGS sequence"/>
</dbReference>
<sequence>MREAGPVQGAVCGSRWTSSVHTSRLQQDGDVQRIVWRPWRRQTMHTIWMHQECSVPRLMHDSRRIKSLYASWIWKMLRTRRRQAVLAIRLYQAGSIEWTMQRP</sequence>
<evidence type="ECO:0000313" key="1">
    <source>
        <dbReference type="EMBL" id="KAG6949489.1"/>
    </source>
</evidence>
<name>A0A8J5IKY1_9STRA</name>
<proteinExistence type="predicted"/>
<keyword evidence="2" id="KW-1185">Reference proteome</keyword>